<accession>A0A1G5ZAJ2</accession>
<name>A0A1G5ZAJ2_9HYPH</name>
<dbReference type="RefSeq" id="WP_091582446.1">
    <property type="nucleotide sequence ID" value="NZ_FMXM01000015.1"/>
</dbReference>
<protein>
    <submittedName>
        <fullName evidence="1">Uncharacterized protein</fullName>
    </submittedName>
</protein>
<organism evidence="1 2">
    <name type="scientific">Mesorhizobium qingshengii</name>
    <dbReference type="NCBI Taxonomy" id="1165689"/>
    <lineage>
        <taxon>Bacteria</taxon>
        <taxon>Pseudomonadati</taxon>
        <taxon>Pseudomonadota</taxon>
        <taxon>Alphaproteobacteria</taxon>
        <taxon>Hyphomicrobiales</taxon>
        <taxon>Phyllobacteriaceae</taxon>
        <taxon>Mesorhizobium</taxon>
    </lineage>
</organism>
<evidence type="ECO:0000313" key="1">
    <source>
        <dbReference type="EMBL" id="SDA91587.1"/>
    </source>
</evidence>
<gene>
    <name evidence="1" type="ORF">SAMN02927914_04546</name>
</gene>
<dbReference type="STRING" id="1165689.SAMN02927914_04546"/>
<dbReference type="EMBL" id="FMXM01000015">
    <property type="protein sequence ID" value="SDA91587.1"/>
    <property type="molecule type" value="Genomic_DNA"/>
</dbReference>
<sequence length="70" mass="7736">MPIRRKAVDAGIFNRAELALLGRVFDQLKLVDDQSPDAQGRLASRIIANYMAGIKDEAELVSLSRQPLGR</sequence>
<reference evidence="1 2" key="1">
    <citation type="submission" date="2016-10" db="EMBL/GenBank/DDBJ databases">
        <authorList>
            <person name="de Groot N.N."/>
        </authorList>
    </citation>
    <scope>NUCLEOTIDE SEQUENCE [LARGE SCALE GENOMIC DNA]</scope>
    <source>
        <strain evidence="1 2">CGMCC 1.12097</strain>
    </source>
</reference>
<dbReference type="AlphaFoldDB" id="A0A1G5ZAJ2"/>
<proteinExistence type="predicted"/>
<dbReference type="OrthoDB" id="8099596at2"/>
<dbReference type="Proteomes" id="UP000198588">
    <property type="component" value="Unassembled WGS sequence"/>
</dbReference>
<evidence type="ECO:0000313" key="2">
    <source>
        <dbReference type="Proteomes" id="UP000198588"/>
    </source>
</evidence>